<dbReference type="InterPro" id="IPR024372">
    <property type="entry name" value="Ecm29_N"/>
</dbReference>
<evidence type="ECO:0000259" key="2">
    <source>
        <dbReference type="Pfam" id="PF13001"/>
    </source>
</evidence>
<keyword evidence="4" id="KW-1185">Reference proteome</keyword>
<dbReference type="Proteomes" id="UP001497516">
    <property type="component" value="Chromosome 7"/>
</dbReference>
<name>A0AAV2FZ09_9ROSI</name>
<dbReference type="Pfam" id="PF13001">
    <property type="entry name" value="ECM29_N"/>
    <property type="match status" value="1"/>
</dbReference>
<dbReference type="EMBL" id="OZ034820">
    <property type="protein sequence ID" value="CAL1403596.1"/>
    <property type="molecule type" value="Genomic_DNA"/>
</dbReference>
<evidence type="ECO:0000313" key="4">
    <source>
        <dbReference type="Proteomes" id="UP001497516"/>
    </source>
</evidence>
<accession>A0AAV2FZ09</accession>
<dbReference type="AlphaFoldDB" id="A0AAV2FZ09"/>
<organism evidence="3 4">
    <name type="scientific">Linum trigynum</name>
    <dbReference type="NCBI Taxonomy" id="586398"/>
    <lineage>
        <taxon>Eukaryota</taxon>
        <taxon>Viridiplantae</taxon>
        <taxon>Streptophyta</taxon>
        <taxon>Embryophyta</taxon>
        <taxon>Tracheophyta</taxon>
        <taxon>Spermatophyta</taxon>
        <taxon>Magnoliopsida</taxon>
        <taxon>eudicotyledons</taxon>
        <taxon>Gunneridae</taxon>
        <taxon>Pentapetalae</taxon>
        <taxon>rosids</taxon>
        <taxon>fabids</taxon>
        <taxon>Malpighiales</taxon>
        <taxon>Linaceae</taxon>
        <taxon>Linum</taxon>
    </lineage>
</organism>
<sequence>MGPVILNGILKLLDGYSFSESDAAARETKNFCFQAIGLLAQRLPHLFRDKVDMAVRLFDALKMESQSLRLVIQEATNSLAAAYKGASTTVLVELETLLQNNCQAEQDEVRFCAMRWATSLFDLQHYPSRFICMLGVADSRLDIRYVFFSVSDCFS</sequence>
<dbReference type="PANTHER" id="PTHR23346:SF19">
    <property type="entry name" value="PROTEASOME ADAPTER AND SCAFFOLD PROTEIN ECM29"/>
    <property type="match status" value="1"/>
</dbReference>
<reference evidence="3 4" key="1">
    <citation type="submission" date="2024-04" db="EMBL/GenBank/DDBJ databases">
        <authorList>
            <person name="Fracassetti M."/>
        </authorList>
    </citation>
    <scope>NUCLEOTIDE SEQUENCE [LARGE SCALE GENOMIC DNA]</scope>
</reference>
<gene>
    <name evidence="3" type="ORF">LTRI10_LOCUS43516</name>
</gene>
<feature type="domain" description="Proteasome component Ecm29 N-terminal" evidence="2">
    <location>
        <begin position="1"/>
        <end position="135"/>
    </location>
</feature>
<dbReference type="GO" id="GO:0043248">
    <property type="term" value="P:proteasome assembly"/>
    <property type="evidence" value="ECO:0007669"/>
    <property type="project" value="InterPro"/>
</dbReference>
<evidence type="ECO:0000256" key="1">
    <source>
        <dbReference type="ARBA" id="ARBA00022737"/>
    </source>
</evidence>
<dbReference type="GO" id="GO:0005737">
    <property type="term" value="C:cytoplasm"/>
    <property type="evidence" value="ECO:0007669"/>
    <property type="project" value="TreeGrafter"/>
</dbReference>
<protein>
    <recommendedName>
        <fullName evidence="2">Proteasome component Ecm29 N-terminal domain-containing protein</fullName>
    </recommendedName>
</protein>
<dbReference type="GO" id="GO:0060090">
    <property type="term" value="F:molecular adaptor activity"/>
    <property type="evidence" value="ECO:0007669"/>
    <property type="project" value="InterPro"/>
</dbReference>
<proteinExistence type="predicted"/>
<evidence type="ECO:0000313" key="3">
    <source>
        <dbReference type="EMBL" id="CAL1403596.1"/>
    </source>
</evidence>
<dbReference type="GO" id="GO:0005634">
    <property type="term" value="C:nucleus"/>
    <property type="evidence" value="ECO:0007669"/>
    <property type="project" value="TreeGrafter"/>
</dbReference>
<dbReference type="PANTHER" id="PTHR23346">
    <property type="entry name" value="TRANSLATIONAL ACTIVATOR GCN1-RELATED"/>
    <property type="match status" value="1"/>
</dbReference>
<dbReference type="GO" id="GO:0036503">
    <property type="term" value="P:ERAD pathway"/>
    <property type="evidence" value="ECO:0007669"/>
    <property type="project" value="TreeGrafter"/>
</dbReference>
<keyword evidence="1" id="KW-0677">Repeat</keyword>